<dbReference type="EMBL" id="BAABLV010000017">
    <property type="protein sequence ID" value="GAA4894914.1"/>
    <property type="molecule type" value="Genomic_DNA"/>
</dbReference>
<feature type="signal peptide" evidence="1">
    <location>
        <begin position="1"/>
        <end position="24"/>
    </location>
</feature>
<dbReference type="Proteomes" id="UP001501521">
    <property type="component" value="Unassembled WGS sequence"/>
</dbReference>
<gene>
    <name evidence="2" type="ORF">GCM10025789_10400</name>
</gene>
<keyword evidence="3" id="KW-1185">Reference proteome</keyword>
<dbReference type="RefSeq" id="WP_345579994.1">
    <property type="nucleotide sequence ID" value="NZ_BAABLV010000017.1"/>
</dbReference>
<keyword evidence="1" id="KW-0732">Signal</keyword>
<evidence type="ECO:0000313" key="3">
    <source>
        <dbReference type="Proteomes" id="UP001501521"/>
    </source>
</evidence>
<accession>A0ABP9F6W9</accession>
<comment type="caution">
    <text evidence="2">The sequence shown here is derived from an EMBL/GenBank/DDBJ whole genome shotgun (WGS) entry which is preliminary data.</text>
</comment>
<protein>
    <recommendedName>
        <fullName evidence="4">Secreted protein</fullName>
    </recommendedName>
</protein>
<proteinExistence type="predicted"/>
<feature type="chain" id="PRO_5047477369" description="Secreted protein" evidence="1">
    <location>
        <begin position="25"/>
        <end position="285"/>
    </location>
</feature>
<evidence type="ECO:0000256" key="1">
    <source>
        <dbReference type="SAM" id="SignalP"/>
    </source>
</evidence>
<reference evidence="3" key="1">
    <citation type="journal article" date="2019" name="Int. J. Syst. Evol. Microbiol.">
        <title>The Global Catalogue of Microorganisms (GCM) 10K type strain sequencing project: providing services to taxonomists for standard genome sequencing and annotation.</title>
        <authorList>
            <consortium name="The Broad Institute Genomics Platform"/>
            <consortium name="The Broad Institute Genome Sequencing Center for Infectious Disease"/>
            <person name="Wu L."/>
            <person name="Ma J."/>
        </authorList>
    </citation>
    <scope>NUCLEOTIDE SEQUENCE [LARGE SCALE GENOMIC DNA]</scope>
    <source>
        <strain evidence="3">JCM 19125</strain>
    </source>
</reference>
<evidence type="ECO:0000313" key="2">
    <source>
        <dbReference type="EMBL" id="GAA4894914.1"/>
    </source>
</evidence>
<evidence type="ECO:0008006" key="4">
    <source>
        <dbReference type="Google" id="ProtNLM"/>
    </source>
</evidence>
<organism evidence="2 3">
    <name type="scientific">Tessaracoccus lubricantis</name>
    <dbReference type="NCBI Taxonomy" id="545543"/>
    <lineage>
        <taxon>Bacteria</taxon>
        <taxon>Bacillati</taxon>
        <taxon>Actinomycetota</taxon>
        <taxon>Actinomycetes</taxon>
        <taxon>Propionibacteriales</taxon>
        <taxon>Propionibacteriaceae</taxon>
        <taxon>Tessaracoccus</taxon>
    </lineage>
</organism>
<name>A0ABP9F6W9_9ACTN</name>
<sequence>MYVLRKALAVAAALTLAAPAVAHADEGAAPVTPMRRISCPTAEQVSAASGYDLTSLTATRTSCWYESASAQSLRQRVEFTYTKDATLTAARARVEAWKDATVRAAEALGADAFSWESAGPANIYWEVSPGAVGTLSGVDDHARAVATAQLFRPQMEVYTVPGERTVGGRLWRTTCEPYSETTRCRTEIWAHTVVPDGNSFRRQAGWTFNSLTYLWSKRALWADNPLATDGTWRADGRVWRTECDTAVTGRGACRTWLRQPTVEVGPDGQLVTTTGWVFNNQVLFS</sequence>